<feature type="region of interest" description="Disordered" evidence="1">
    <location>
        <begin position="1"/>
        <end position="65"/>
    </location>
</feature>
<accession>A0A2K0TBS4</accession>
<dbReference type="Proteomes" id="UP000236546">
    <property type="component" value="Unassembled WGS sequence"/>
</dbReference>
<feature type="compositionally biased region" description="Basic and acidic residues" evidence="1">
    <location>
        <begin position="54"/>
        <end position="65"/>
    </location>
</feature>
<organism evidence="2 3">
    <name type="scientific">Trichoderma gamsii</name>
    <dbReference type="NCBI Taxonomy" id="398673"/>
    <lineage>
        <taxon>Eukaryota</taxon>
        <taxon>Fungi</taxon>
        <taxon>Dikarya</taxon>
        <taxon>Ascomycota</taxon>
        <taxon>Pezizomycotina</taxon>
        <taxon>Sordariomycetes</taxon>
        <taxon>Hypocreomycetidae</taxon>
        <taxon>Hypocreales</taxon>
        <taxon>Hypocreaceae</taxon>
        <taxon>Trichoderma</taxon>
    </lineage>
</organism>
<protein>
    <submittedName>
        <fullName evidence="2">Uncharacterized protein</fullName>
    </submittedName>
</protein>
<sequence length="65" mass="6910">MSESRRSVDGVGILRGGSLEERAGRGRCMRGDGPNGSEALGLEGRTDDDDDNDELKAESSESLLK</sequence>
<dbReference type="EMBL" id="MTYH01000050">
    <property type="protein sequence ID" value="PNP42980.1"/>
    <property type="molecule type" value="Genomic_DNA"/>
</dbReference>
<comment type="caution">
    <text evidence="2">The sequence shown here is derived from an EMBL/GenBank/DDBJ whole genome shotgun (WGS) entry which is preliminary data.</text>
</comment>
<evidence type="ECO:0000313" key="2">
    <source>
        <dbReference type="EMBL" id="PNP42980.1"/>
    </source>
</evidence>
<gene>
    <name evidence="2" type="ORF">TGAMA5MH_05728</name>
</gene>
<name>A0A2K0TBS4_9HYPO</name>
<proteinExistence type="predicted"/>
<evidence type="ECO:0000313" key="3">
    <source>
        <dbReference type="Proteomes" id="UP000236546"/>
    </source>
</evidence>
<dbReference type="AlphaFoldDB" id="A0A2K0TBS4"/>
<evidence type="ECO:0000256" key="1">
    <source>
        <dbReference type="SAM" id="MobiDB-lite"/>
    </source>
</evidence>
<reference evidence="2 3" key="1">
    <citation type="submission" date="2017-02" db="EMBL/GenBank/DDBJ databases">
        <title>Genomes of Trichoderma spp. with biocontrol activity.</title>
        <authorList>
            <person name="Gardiner D."/>
            <person name="Kazan K."/>
            <person name="Vos C."/>
            <person name="Harvey P."/>
        </authorList>
    </citation>
    <scope>NUCLEOTIDE SEQUENCE [LARGE SCALE GENOMIC DNA]</scope>
    <source>
        <strain evidence="2 3">A5MH</strain>
    </source>
</reference>